<accession>A0A3N4I1D4</accession>
<keyword evidence="5" id="KW-0067">ATP-binding</keyword>
<dbReference type="GO" id="GO:0005524">
    <property type="term" value="F:ATP binding"/>
    <property type="evidence" value="ECO:0007669"/>
    <property type="project" value="UniProtKB-KW"/>
</dbReference>
<dbReference type="STRING" id="1160509.A0A3N4I1D4"/>
<reference evidence="9 10" key="1">
    <citation type="journal article" date="2018" name="Nat. Ecol. Evol.">
        <title>Pezizomycetes genomes reveal the molecular basis of ectomycorrhizal truffle lifestyle.</title>
        <authorList>
            <person name="Murat C."/>
            <person name="Payen T."/>
            <person name="Noel B."/>
            <person name="Kuo A."/>
            <person name="Morin E."/>
            <person name="Chen J."/>
            <person name="Kohler A."/>
            <person name="Krizsan K."/>
            <person name="Balestrini R."/>
            <person name="Da Silva C."/>
            <person name="Montanini B."/>
            <person name="Hainaut M."/>
            <person name="Levati E."/>
            <person name="Barry K.W."/>
            <person name="Belfiori B."/>
            <person name="Cichocki N."/>
            <person name="Clum A."/>
            <person name="Dockter R.B."/>
            <person name="Fauchery L."/>
            <person name="Guy J."/>
            <person name="Iotti M."/>
            <person name="Le Tacon F."/>
            <person name="Lindquist E.A."/>
            <person name="Lipzen A."/>
            <person name="Malagnac F."/>
            <person name="Mello A."/>
            <person name="Molinier V."/>
            <person name="Miyauchi S."/>
            <person name="Poulain J."/>
            <person name="Riccioni C."/>
            <person name="Rubini A."/>
            <person name="Sitrit Y."/>
            <person name="Splivallo R."/>
            <person name="Traeger S."/>
            <person name="Wang M."/>
            <person name="Zifcakova L."/>
            <person name="Wipf D."/>
            <person name="Zambonelli A."/>
            <person name="Paolocci F."/>
            <person name="Nowrousian M."/>
            <person name="Ottonello S."/>
            <person name="Baldrian P."/>
            <person name="Spatafora J.W."/>
            <person name="Henrissat B."/>
            <person name="Nagy L.G."/>
            <person name="Aury J.M."/>
            <person name="Wincker P."/>
            <person name="Grigoriev I.V."/>
            <person name="Bonfante P."/>
            <person name="Martin F.M."/>
        </authorList>
    </citation>
    <scope>NUCLEOTIDE SEQUENCE [LARGE SCALE GENOMIC DNA]</scope>
    <source>
        <strain evidence="9 10">RN42</strain>
    </source>
</reference>
<keyword evidence="2" id="KW-0547">Nucleotide-binding</keyword>
<evidence type="ECO:0000256" key="4">
    <source>
        <dbReference type="ARBA" id="ARBA00022806"/>
    </source>
</evidence>
<dbReference type="FunFam" id="3.40.50.300:FF:001075">
    <property type="entry name" value="ATP dependent RNA helicase, putative"/>
    <property type="match status" value="1"/>
</dbReference>
<dbReference type="GO" id="GO:0016787">
    <property type="term" value="F:hydrolase activity"/>
    <property type="evidence" value="ECO:0007669"/>
    <property type="project" value="UniProtKB-KW"/>
</dbReference>
<dbReference type="SMART" id="SM00847">
    <property type="entry name" value="HA2"/>
    <property type="match status" value="1"/>
</dbReference>
<evidence type="ECO:0000313" key="9">
    <source>
        <dbReference type="EMBL" id="RPA79893.1"/>
    </source>
</evidence>
<dbReference type="PANTHER" id="PTHR18934:SF136">
    <property type="entry name" value="ATP-DEPENDENT RNA HELICASE DHX35-RELATED"/>
    <property type="match status" value="1"/>
</dbReference>
<dbReference type="Pfam" id="PF04408">
    <property type="entry name" value="WHD_HA2"/>
    <property type="match status" value="1"/>
</dbReference>
<dbReference type="SMART" id="SM00490">
    <property type="entry name" value="HELICc"/>
    <property type="match status" value="1"/>
</dbReference>
<dbReference type="InterPro" id="IPR014001">
    <property type="entry name" value="Helicase_ATP-bd"/>
</dbReference>
<dbReference type="SMART" id="SM00487">
    <property type="entry name" value="DEXDc"/>
    <property type="match status" value="1"/>
</dbReference>
<dbReference type="SUPFAM" id="SSF52540">
    <property type="entry name" value="P-loop containing nucleoside triphosphate hydrolases"/>
    <property type="match status" value="1"/>
</dbReference>
<keyword evidence="3 9" id="KW-0378">Hydrolase</keyword>
<feature type="domain" description="Helicase C-terminal" evidence="8">
    <location>
        <begin position="224"/>
        <end position="404"/>
    </location>
</feature>
<dbReference type="InterPro" id="IPR007502">
    <property type="entry name" value="Helicase-assoc_dom"/>
</dbReference>
<dbReference type="AlphaFoldDB" id="A0A3N4I1D4"/>
<dbReference type="Pfam" id="PF07717">
    <property type="entry name" value="OB_NTP_bind"/>
    <property type="match status" value="1"/>
</dbReference>
<dbReference type="InterPro" id="IPR001650">
    <property type="entry name" value="Helicase_C-like"/>
</dbReference>
<dbReference type="FunFam" id="3.40.50.300:FF:000145">
    <property type="entry name" value="probable ATP-dependent RNA helicase DHX40"/>
    <property type="match status" value="1"/>
</dbReference>
<dbReference type="PANTHER" id="PTHR18934">
    <property type="entry name" value="ATP-DEPENDENT RNA HELICASE"/>
    <property type="match status" value="1"/>
</dbReference>
<evidence type="ECO:0000256" key="6">
    <source>
        <dbReference type="ARBA" id="ARBA00047984"/>
    </source>
</evidence>
<dbReference type="GO" id="GO:0003724">
    <property type="term" value="F:RNA helicase activity"/>
    <property type="evidence" value="ECO:0007669"/>
    <property type="project" value="UniProtKB-EC"/>
</dbReference>
<dbReference type="PROSITE" id="PS51194">
    <property type="entry name" value="HELICASE_CTER"/>
    <property type="match status" value="1"/>
</dbReference>
<dbReference type="InterPro" id="IPR002464">
    <property type="entry name" value="DNA/RNA_helicase_DEAH_CS"/>
</dbReference>
<sequence>MDDLGFSSYLYKPPSLLPIAKHQKALLYLVENHPVTIVVGQTGSGKTTQLPRYLYDAGWTKDGKVIACTQPRRVAATSVAARVAEEMGVRLGDEVGYSIRFEDMTSEKTRIKYLTDGLLLREALIDPLLSRYSVIMVDEAHERSLSTDILLGILKKIRRKRPDLRIIISSATLQAEDFVRFFSTTPEGKEPEKNNGKDIAKIISIEGRCHPVDILYLSQPTENYIESIMSAIFEIHLKEPQGDILVFLPGQADITNCIELLSERAAKLHPAAPKLLPLPLYAGLPSSQQLEIFEPTPENYRKVVFSTNIAEASLTIPAIHYVLDSGLVKLRTYNPQTGIDTLTTVPTSRASAVQRAGRAGRVAPGKCFRMYTEPFFNDQMIEAAVPEIQRSNLAPVVLQLKALGVENVAKFEFLTAPPAELMIRALELLFGLGAVDAEARLTKPTGVRMAEMPVGAMMAKAILSSIQFRCTDEILIIAAMTSAGNIFITDYDNKKAGESQRRKFAVEEGDHLTLLNVFTAFQAKTNSKNATKWCHDHLLNFKSLQRAVSIRNQLKRYLEKFKITNYGNKEVTGEMIRRCLASGYFANAARMQPDGTFVSVGGGVRMWAHPSSVMFNRRCDWVVFNEVVEMGGKIYIRDVTSIEKDWLVEYAPEYYRFKETVKR</sequence>
<dbReference type="InterPro" id="IPR011709">
    <property type="entry name" value="DEAD-box_helicase_OB_fold"/>
</dbReference>
<dbReference type="Pfam" id="PF00271">
    <property type="entry name" value="Helicase_C"/>
    <property type="match status" value="1"/>
</dbReference>
<feature type="domain" description="Helicase ATP-binding" evidence="7">
    <location>
        <begin position="27"/>
        <end position="191"/>
    </location>
</feature>
<evidence type="ECO:0000256" key="2">
    <source>
        <dbReference type="ARBA" id="ARBA00022741"/>
    </source>
</evidence>
<dbReference type="InterPro" id="IPR027417">
    <property type="entry name" value="P-loop_NTPase"/>
</dbReference>
<evidence type="ECO:0000259" key="8">
    <source>
        <dbReference type="PROSITE" id="PS51194"/>
    </source>
</evidence>
<dbReference type="Pfam" id="PF21010">
    <property type="entry name" value="HA2_C"/>
    <property type="match status" value="1"/>
</dbReference>
<dbReference type="EC" id="3.6.4.13" evidence="1"/>
<dbReference type="OrthoDB" id="10253254at2759"/>
<dbReference type="Proteomes" id="UP000275078">
    <property type="component" value="Unassembled WGS sequence"/>
</dbReference>
<keyword evidence="10" id="KW-1185">Reference proteome</keyword>
<organism evidence="9 10">
    <name type="scientific">Ascobolus immersus RN42</name>
    <dbReference type="NCBI Taxonomy" id="1160509"/>
    <lineage>
        <taxon>Eukaryota</taxon>
        <taxon>Fungi</taxon>
        <taxon>Dikarya</taxon>
        <taxon>Ascomycota</taxon>
        <taxon>Pezizomycotina</taxon>
        <taxon>Pezizomycetes</taxon>
        <taxon>Pezizales</taxon>
        <taxon>Ascobolaceae</taxon>
        <taxon>Ascobolus</taxon>
    </lineage>
</organism>
<evidence type="ECO:0000256" key="5">
    <source>
        <dbReference type="ARBA" id="ARBA00022840"/>
    </source>
</evidence>
<dbReference type="EMBL" id="ML119694">
    <property type="protein sequence ID" value="RPA79893.1"/>
    <property type="molecule type" value="Genomic_DNA"/>
</dbReference>
<dbReference type="InterPro" id="IPR011545">
    <property type="entry name" value="DEAD/DEAH_box_helicase_dom"/>
</dbReference>
<dbReference type="PROSITE" id="PS51192">
    <property type="entry name" value="HELICASE_ATP_BIND_1"/>
    <property type="match status" value="1"/>
</dbReference>
<dbReference type="Gene3D" id="3.40.50.300">
    <property type="entry name" value="P-loop containing nucleotide triphosphate hydrolases"/>
    <property type="match status" value="2"/>
</dbReference>
<gene>
    <name evidence="9" type="ORF">BJ508DRAFT_227156</name>
</gene>
<evidence type="ECO:0000259" key="7">
    <source>
        <dbReference type="PROSITE" id="PS51192"/>
    </source>
</evidence>
<evidence type="ECO:0000313" key="10">
    <source>
        <dbReference type="Proteomes" id="UP000275078"/>
    </source>
</evidence>
<dbReference type="Gene3D" id="1.20.120.1080">
    <property type="match status" value="1"/>
</dbReference>
<protein>
    <recommendedName>
        <fullName evidence="1">RNA helicase</fullName>
        <ecNumber evidence="1">3.6.4.13</ecNumber>
    </recommendedName>
</protein>
<dbReference type="CDD" id="cd18791">
    <property type="entry name" value="SF2_C_RHA"/>
    <property type="match status" value="1"/>
</dbReference>
<comment type="catalytic activity">
    <reaction evidence="6">
        <text>ATP + H2O = ADP + phosphate + H(+)</text>
        <dbReference type="Rhea" id="RHEA:13065"/>
        <dbReference type="ChEBI" id="CHEBI:15377"/>
        <dbReference type="ChEBI" id="CHEBI:15378"/>
        <dbReference type="ChEBI" id="CHEBI:30616"/>
        <dbReference type="ChEBI" id="CHEBI:43474"/>
        <dbReference type="ChEBI" id="CHEBI:456216"/>
        <dbReference type="EC" id="3.6.4.13"/>
    </reaction>
</comment>
<evidence type="ECO:0000256" key="3">
    <source>
        <dbReference type="ARBA" id="ARBA00022801"/>
    </source>
</evidence>
<evidence type="ECO:0000256" key="1">
    <source>
        <dbReference type="ARBA" id="ARBA00012552"/>
    </source>
</evidence>
<dbReference type="PROSITE" id="PS00690">
    <property type="entry name" value="DEAH_ATP_HELICASE"/>
    <property type="match status" value="1"/>
</dbReference>
<dbReference type="GO" id="GO:0071013">
    <property type="term" value="C:catalytic step 2 spliceosome"/>
    <property type="evidence" value="ECO:0007669"/>
    <property type="project" value="TreeGrafter"/>
</dbReference>
<keyword evidence="4" id="KW-0347">Helicase</keyword>
<dbReference type="Pfam" id="PF00270">
    <property type="entry name" value="DEAD"/>
    <property type="match status" value="1"/>
</dbReference>
<proteinExistence type="predicted"/>
<name>A0A3N4I1D4_ASCIM</name>
<dbReference type="GO" id="GO:0003723">
    <property type="term" value="F:RNA binding"/>
    <property type="evidence" value="ECO:0007669"/>
    <property type="project" value="TreeGrafter"/>
</dbReference>
<dbReference type="InterPro" id="IPR048333">
    <property type="entry name" value="HA2_WH"/>
</dbReference>